<dbReference type="Proteomes" id="UP000586042">
    <property type="component" value="Unassembled WGS sequence"/>
</dbReference>
<evidence type="ECO:0000313" key="2">
    <source>
        <dbReference type="Proteomes" id="UP000586042"/>
    </source>
</evidence>
<proteinExistence type="predicted"/>
<keyword evidence="2" id="KW-1185">Reference proteome</keyword>
<gene>
    <name evidence="1" type="ORF">HTZ77_00075</name>
</gene>
<comment type="caution">
    <text evidence="1">The sequence shown here is derived from an EMBL/GenBank/DDBJ whole genome shotgun (WGS) entry which is preliminary data.</text>
</comment>
<dbReference type="AlphaFoldDB" id="A0A7Y6I191"/>
<dbReference type="EMBL" id="JABWGN010000001">
    <property type="protein sequence ID" value="NUW29833.1"/>
    <property type="molecule type" value="Genomic_DNA"/>
</dbReference>
<evidence type="ECO:0000313" key="1">
    <source>
        <dbReference type="EMBL" id="NUW29833.1"/>
    </source>
</evidence>
<organism evidence="1 2">
    <name type="scientific">Nonomuraea montanisoli</name>
    <dbReference type="NCBI Taxonomy" id="2741721"/>
    <lineage>
        <taxon>Bacteria</taxon>
        <taxon>Bacillati</taxon>
        <taxon>Actinomycetota</taxon>
        <taxon>Actinomycetes</taxon>
        <taxon>Streptosporangiales</taxon>
        <taxon>Streptosporangiaceae</taxon>
        <taxon>Nonomuraea</taxon>
    </lineage>
</organism>
<protein>
    <submittedName>
        <fullName evidence="1">Uncharacterized protein</fullName>
    </submittedName>
</protein>
<accession>A0A7Y6I191</accession>
<reference evidence="1 2" key="1">
    <citation type="submission" date="2020-06" db="EMBL/GenBank/DDBJ databases">
        <title>Nonomuraea sp. SMC257, a novel actinomycete isolated from soil.</title>
        <authorList>
            <person name="Chanama M."/>
        </authorList>
    </citation>
    <scope>NUCLEOTIDE SEQUENCE [LARGE SCALE GENOMIC DNA]</scope>
    <source>
        <strain evidence="1 2">SMC257</strain>
    </source>
</reference>
<sequence length="152" mass="17074">MTPLEPLRSPYRPRRTRSLGVTMTAGWSVKVIGITAEEELPDDFEVEAALQAAEQDLPEGGGVAFVIVDRGTDALWASVCWWRSDILFQRMWRAERGSTDLRRMPLDAPIGCVWQLVAIDCERRAWVEHVLARPHDPDLTGYLAADPMVEAT</sequence>
<name>A0A7Y6I191_9ACTN</name>
<dbReference type="RefSeq" id="WP_175587340.1">
    <property type="nucleotide sequence ID" value="NZ_JABWGN010000001.1"/>
</dbReference>